<name>A0ABS9TJ57_9PSEU</name>
<evidence type="ECO:0000313" key="3">
    <source>
        <dbReference type="EMBL" id="MCH6168567.1"/>
    </source>
</evidence>
<accession>A0ABS9TJ57</accession>
<dbReference type="Gene3D" id="3.40.50.1820">
    <property type="entry name" value="alpha/beta hydrolase"/>
    <property type="match status" value="1"/>
</dbReference>
<dbReference type="GO" id="GO:0016787">
    <property type="term" value="F:hydrolase activity"/>
    <property type="evidence" value="ECO:0007669"/>
    <property type="project" value="UniProtKB-KW"/>
</dbReference>
<feature type="region of interest" description="Disordered" evidence="1">
    <location>
        <begin position="27"/>
        <end position="69"/>
    </location>
</feature>
<keyword evidence="4" id="KW-1185">Reference proteome</keyword>
<reference evidence="3 4" key="1">
    <citation type="submission" date="2022-03" db="EMBL/GenBank/DDBJ databases">
        <title>Pseudonocardia alaer sp. nov., a novel actinomycete isolated from reed forest soil.</title>
        <authorList>
            <person name="Wang L."/>
        </authorList>
    </citation>
    <scope>NUCLEOTIDE SEQUENCE [LARGE SCALE GENOMIC DNA]</scope>
    <source>
        <strain evidence="3 4">Y-16303</strain>
    </source>
</reference>
<dbReference type="InterPro" id="IPR013595">
    <property type="entry name" value="Pept_S33_TAP-like_C"/>
</dbReference>
<dbReference type="InterPro" id="IPR029058">
    <property type="entry name" value="AB_hydrolase_fold"/>
</dbReference>
<dbReference type="SUPFAM" id="SSF53474">
    <property type="entry name" value="alpha/beta-Hydrolases"/>
    <property type="match status" value="1"/>
</dbReference>
<proteinExistence type="predicted"/>
<keyword evidence="3" id="KW-0378">Hydrolase</keyword>
<feature type="domain" description="Peptidase S33 tripeptidyl aminopeptidase-like C-terminal" evidence="2">
    <location>
        <begin position="424"/>
        <end position="524"/>
    </location>
</feature>
<dbReference type="RefSeq" id="WP_241039214.1">
    <property type="nucleotide sequence ID" value="NZ_BAAAJF010000022.1"/>
</dbReference>
<evidence type="ECO:0000256" key="1">
    <source>
        <dbReference type="SAM" id="MobiDB-lite"/>
    </source>
</evidence>
<sequence length="526" mass="53823">MARPPRHAVAAVLVCLAALVAGCTVGPSQRPPVAVRGENMPAAPTSPADQPPLPDVSLPAPEQQHSSMPFTDCTEDELAMLPTPVPSDRTLRVECSELTVPADPDQPGLGAASLGVVRVGLASSPLDNPPLLALGDSTAVPSARNAVRLAEQVSPEVLQQYTLIGLDRRGAGEDLLDCAPDNARAALVDADPGKSDESTLDSLLEQARAVVQECNLALDGGLSGYRTSASASDIELLRDALGVDRLSAIGVGDGATALADWARTTPTAVGRLVLDGPTHPTLDEPDLSESRAGAAEAAFGAFAVACTARADCPLGPDPRATVIALIQRLRTQPLAGADGERLTAGATITALLAGLAEPRDWPELGRALAAANTGDPAPLLTRLAPLVGPRGQFDGMLAASCNDARRRLSPGEISDLAQRWRTTYPIFGGTFALRLLDCAPWPAGGPAPATGQADGAPPILVIGTAADPRGPQDGSRRTADSLASARFLGWQGSGTGAYPRTPCVSSVVDAMLVGGIIPQAGTLCPP</sequence>
<comment type="caution">
    <text evidence="3">The sequence shown here is derived from an EMBL/GenBank/DDBJ whole genome shotgun (WGS) entry which is preliminary data.</text>
</comment>
<dbReference type="Proteomes" id="UP001299970">
    <property type="component" value="Unassembled WGS sequence"/>
</dbReference>
<evidence type="ECO:0000259" key="2">
    <source>
        <dbReference type="Pfam" id="PF08386"/>
    </source>
</evidence>
<dbReference type="EMBL" id="JAKXMK010000020">
    <property type="protein sequence ID" value="MCH6168567.1"/>
    <property type="molecule type" value="Genomic_DNA"/>
</dbReference>
<organism evidence="3 4">
    <name type="scientific">Pseudonocardia alaniniphila</name>
    <dbReference type="NCBI Taxonomy" id="75291"/>
    <lineage>
        <taxon>Bacteria</taxon>
        <taxon>Bacillati</taxon>
        <taxon>Actinomycetota</taxon>
        <taxon>Actinomycetes</taxon>
        <taxon>Pseudonocardiales</taxon>
        <taxon>Pseudonocardiaceae</taxon>
        <taxon>Pseudonocardia</taxon>
    </lineage>
</organism>
<dbReference type="PROSITE" id="PS51257">
    <property type="entry name" value="PROKAR_LIPOPROTEIN"/>
    <property type="match status" value="1"/>
</dbReference>
<gene>
    <name evidence="3" type="ORF">MMF94_22970</name>
</gene>
<evidence type="ECO:0000313" key="4">
    <source>
        <dbReference type="Proteomes" id="UP001299970"/>
    </source>
</evidence>
<protein>
    <submittedName>
        <fullName evidence="3">Alpha/beta hydrolase</fullName>
    </submittedName>
</protein>
<dbReference type="Pfam" id="PF08386">
    <property type="entry name" value="Abhydrolase_4"/>
    <property type="match status" value="1"/>
</dbReference>